<gene>
    <name evidence="4" type="ORF">SEMRO_692_G188080.1</name>
</gene>
<dbReference type="PANTHER" id="PTHR48059">
    <property type="entry name" value="POLYGALACTURONASE INHIBITOR 1"/>
    <property type="match status" value="1"/>
</dbReference>
<organism evidence="4 5">
    <name type="scientific">Seminavis robusta</name>
    <dbReference type="NCBI Taxonomy" id="568900"/>
    <lineage>
        <taxon>Eukaryota</taxon>
        <taxon>Sar</taxon>
        <taxon>Stramenopiles</taxon>
        <taxon>Ochrophyta</taxon>
        <taxon>Bacillariophyta</taxon>
        <taxon>Bacillariophyceae</taxon>
        <taxon>Bacillariophycidae</taxon>
        <taxon>Naviculales</taxon>
        <taxon>Naviculaceae</taxon>
        <taxon>Seminavis</taxon>
    </lineage>
</organism>
<feature type="compositionally biased region" description="Polar residues" evidence="2">
    <location>
        <begin position="41"/>
        <end position="54"/>
    </location>
</feature>
<feature type="region of interest" description="Disordered" evidence="2">
    <location>
        <begin position="68"/>
        <end position="102"/>
    </location>
</feature>
<evidence type="ECO:0000256" key="1">
    <source>
        <dbReference type="ARBA" id="ARBA00004196"/>
    </source>
</evidence>
<comment type="caution">
    <text evidence="4">The sequence shown here is derived from an EMBL/GenBank/DDBJ whole genome shotgun (WGS) entry which is preliminary data.</text>
</comment>
<dbReference type="SUPFAM" id="SSF52058">
    <property type="entry name" value="L domain-like"/>
    <property type="match status" value="1"/>
</dbReference>
<protein>
    <submittedName>
        <fullName evidence="4">Leucine Rich Repeat</fullName>
    </submittedName>
</protein>
<accession>A0A9N8E734</accession>
<dbReference type="OrthoDB" id="56993at2759"/>
<feature type="compositionally biased region" description="Polar residues" evidence="2">
    <location>
        <begin position="86"/>
        <end position="100"/>
    </location>
</feature>
<keyword evidence="3" id="KW-0472">Membrane</keyword>
<dbReference type="InterPro" id="IPR032675">
    <property type="entry name" value="LRR_dom_sf"/>
</dbReference>
<dbReference type="AlphaFoldDB" id="A0A9N8E734"/>
<dbReference type="PANTHER" id="PTHR48059:SF30">
    <property type="entry name" value="OS06G0587000 PROTEIN"/>
    <property type="match status" value="1"/>
</dbReference>
<feature type="transmembrane region" description="Helical" evidence="3">
    <location>
        <begin position="156"/>
        <end position="181"/>
    </location>
</feature>
<dbReference type="InterPro" id="IPR051848">
    <property type="entry name" value="PGIP"/>
</dbReference>
<reference evidence="4" key="1">
    <citation type="submission" date="2020-06" db="EMBL/GenBank/DDBJ databases">
        <authorList>
            <consortium name="Plant Systems Biology data submission"/>
        </authorList>
    </citation>
    <scope>NUCLEOTIDE SEQUENCE</scope>
    <source>
        <strain evidence="4">D6</strain>
    </source>
</reference>
<comment type="subcellular location">
    <subcellularLocation>
        <location evidence="1">Cell envelope</location>
    </subcellularLocation>
</comment>
<feature type="region of interest" description="Disordered" evidence="2">
    <location>
        <begin position="31"/>
        <end position="54"/>
    </location>
</feature>
<dbReference type="Gene3D" id="3.80.10.10">
    <property type="entry name" value="Ribonuclease Inhibitor"/>
    <property type="match status" value="1"/>
</dbReference>
<evidence type="ECO:0000313" key="4">
    <source>
        <dbReference type="EMBL" id="CAB9515064.1"/>
    </source>
</evidence>
<sequence length="441" mass="47886">MDTTIVKPESIPPQSNQVIQNEIVHTLDEMERQQPEEIVESQKQGTTANPPDTFFSTLRDSIAPLPLTTSSNIQPEPGAFPVTGSFPFSRNPTAASSSRTNDAETVHSASASSISTNDAAVVDLVNAEPINELEQEELPTAEPISQRAKRLWKKKLILSLTGEALVGIVIVVGIIVTFVLVNNNGNGATGTEITHQQQGVIRIPVIPGATQAPTTLMDGILSRLQLPDYTVEALYDAKSPQAKAYAWLLGNSTSLETCSNERLIQRFALATIYYATRGDYWVKHRGWLDWETHECNWQQSQAYLEDSPQLHCDEMGQIKAIALMGNNVVGSIPKEVSLLHNSLKELYVSFNVELKGTLPSEIGMLTRLESLGLQATGLSGKLPTELGLLPVLGDLYLGGQGIEGTVPTQLGQFGSLSHLEVGFMSLTGEFDLNQKNPPSDS</sequence>
<keyword evidence="3" id="KW-0812">Transmembrane</keyword>
<proteinExistence type="predicted"/>
<evidence type="ECO:0000256" key="2">
    <source>
        <dbReference type="SAM" id="MobiDB-lite"/>
    </source>
</evidence>
<dbReference type="EMBL" id="CAICTM010000691">
    <property type="protein sequence ID" value="CAB9515064.1"/>
    <property type="molecule type" value="Genomic_DNA"/>
</dbReference>
<evidence type="ECO:0000313" key="5">
    <source>
        <dbReference type="Proteomes" id="UP001153069"/>
    </source>
</evidence>
<dbReference type="Proteomes" id="UP001153069">
    <property type="component" value="Unassembled WGS sequence"/>
</dbReference>
<name>A0A9N8E734_9STRA</name>
<keyword evidence="5" id="KW-1185">Reference proteome</keyword>
<keyword evidence="3" id="KW-1133">Transmembrane helix</keyword>
<evidence type="ECO:0000256" key="3">
    <source>
        <dbReference type="SAM" id="Phobius"/>
    </source>
</evidence>